<feature type="compositionally biased region" description="Basic and acidic residues" evidence="1">
    <location>
        <begin position="37"/>
        <end position="53"/>
    </location>
</feature>
<keyword evidence="4" id="KW-1185">Reference proteome</keyword>
<dbReference type="Proteomes" id="UP001189429">
    <property type="component" value="Unassembled WGS sequence"/>
</dbReference>
<evidence type="ECO:0000313" key="3">
    <source>
        <dbReference type="EMBL" id="CAK0826047.1"/>
    </source>
</evidence>
<proteinExistence type="predicted"/>
<comment type="caution">
    <text evidence="3">The sequence shown here is derived from an EMBL/GenBank/DDBJ whole genome shotgun (WGS) entry which is preliminary data.</text>
</comment>
<sequence length="235" mass="25639">MEHVVRLAIGKRRLLCHLGDSLRAGRALKPGSLKSAEVSKKDDATKSKVDGSTRGDIRDLEDLTVVLLYVMQRFPEGAPLSLLKQHIQTHAHRTLSEADFKCSKLADIFKMAPLRNIFPLEHVAHRNEIVVVPPRMMEWIPPRLLPRLQQLQQQLQPFGDAVAAHAGMGAELGPAGMPYAMQWGAMGGVPMQTQPGFVLGASTSMPPGWVMTPQVGVSTEDGAAGYAAGAWPRPW</sequence>
<evidence type="ECO:0000259" key="2">
    <source>
        <dbReference type="PROSITE" id="PS51644"/>
    </source>
</evidence>
<protein>
    <recommendedName>
        <fullName evidence="2">HTH OST-type domain-containing protein</fullName>
    </recommendedName>
</protein>
<name>A0ABN9S2P8_9DINO</name>
<organism evidence="3 4">
    <name type="scientific">Prorocentrum cordatum</name>
    <dbReference type="NCBI Taxonomy" id="2364126"/>
    <lineage>
        <taxon>Eukaryota</taxon>
        <taxon>Sar</taxon>
        <taxon>Alveolata</taxon>
        <taxon>Dinophyceae</taxon>
        <taxon>Prorocentrales</taxon>
        <taxon>Prorocentraceae</taxon>
        <taxon>Prorocentrum</taxon>
    </lineage>
</organism>
<accession>A0ABN9S2P8</accession>
<feature type="domain" description="HTH OST-type" evidence="2">
    <location>
        <begin position="59"/>
        <end position="135"/>
    </location>
</feature>
<feature type="region of interest" description="Disordered" evidence="1">
    <location>
        <begin position="33"/>
        <end position="53"/>
    </location>
</feature>
<dbReference type="InterPro" id="IPR025605">
    <property type="entry name" value="OST-HTH/LOTUS_dom"/>
</dbReference>
<evidence type="ECO:0000256" key="1">
    <source>
        <dbReference type="SAM" id="MobiDB-lite"/>
    </source>
</evidence>
<reference evidence="3" key="1">
    <citation type="submission" date="2023-10" db="EMBL/GenBank/DDBJ databases">
        <authorList>
            <person name="Chen Y."/>
            <person name="Shah S."/>
            <person name="Dougan E. K."/>
            <person name="Thang M."/>
            <person name="Chan C."/>
        </authorList>
    </citation>
    <scope>NUCLEOTIDE SEQUENCE [LARGE SCALE GENOMIC DNA]</scope>
</reference>
<dbReference type="EMBL" id="CAUYUJ010009177">
    <property type="protein sequence ID" value="CAK0826047.1"/>
    <property type="molecule type" value="Genomic_DNA"/>
</dbReference>
<evidence type="ECO:0000313" key="4">
    <source>
        <dbReference type="Proteomes" id="UP001189429"/>
    </source>
</evidence>
<gene>
    <name evidence="3" type="ORF">PCOR1329_LOCUS26010</name>
</gene>
<dbReference type="PROSITE" id="PS51644">
    <property type="entry name" value="HTH_OST"/>
    <property type="match status" value="1"/>
</dbReference>